<comment type="caution">
    <text evidence="1">The sequence shown here is derived from an EMBL/GenBank/DDBJ whole genome shotgun (WGS) entry which is preliminary data.</text>
</comment>
<dbReference type="Proteomes" id="UP000016842">
    <property type="component" value="Unassembled WGS sequence"/>
</dbReference>
<protein>
    <submittedName>
        <fullName evidence="1">Uncharacterized protein</fullName>
    </submittedName>
</protein>
<evidence type="ECO:0000313" key="1">
    <source>
        <dbReference type="EMBL" id="ERM01612.1"/>
    </source>
</evidence>
<evidence type="ECO:0000313" key="2">
    <source>
        <dbReference type="Proteomes" id="UP000016842"/>
    </source>
</evidence>
<accession>U4VFH7</accession>
<dbReference type="EMBL" id="ASXJ01000151">
    <property type="protein sequence ID" value="ERM01612.1"/>
    <property type="molecule type" value="Genomic_DNA"/>
</dbReference>
<proteinExistence type="predicted"/>
<reference evidence="1 2" key="1">
    <citation type="journal article" date="2014" name="FEMS Microbiol. Lett.">
        <title>Genome sequencing analysis reveals virulence-related gene content of Ochrobactrum intermedium strain 229E, a urease-positive strain isolated from the human gastric niche.</title>
        <authorList>
            <person name="Kulkarni G.J."/>
            <person name="Shetty S."/>
            <person name="Dharne M.S."/>
            <person name="Shouche Y.S."/>
        </authorList>
    </citation>
    <scope>NUCLEOTIDE SEQUENCE [LARGE SCALE GENOMIC DNA]</scope>
    <source>
        <strain evidence="1 2">229E</strain>
    </source>
</reference>
<gene>
    <name evidence="1" type="ORF">Q644_20805</name>
</gene>
<organism evidence="1 2">
    <name type="scientific">Brucella intermedia 229E</name>
    <dbReference type="NCBI Taxonomy" id="1337887"/>
    <lineage>
        <taxon>Bacteria</taxon>
        <taxon>Pseudomonadati</taxon>
        <taxon>Pseudomonadota</taxon>
        <taxon>Alphaproteobacteria</taxon>
        <taxon>Hyphomicrobiales</taxon>
        <taxon>Brucellaceae</taxon>
        <taxon>Brucella/Ochrobactrum group</taxon>
        <taxon>Brucella</taxon>
    </lineage>
</organism>
<dbReference type="AlphaFoldDB" id="U4VFH7"/>
<name>U4VFH7_9HYPH</name>
<sequence length="41" mass="4957">MVILLYYNVKHLFRFLIILLLNDDYLRRVFDGTQSGIIKNQ</sequence>